<dbReference type="InterPro" id="IPR029903">
    <property type="entry name" value="RmlD-like-bd"/>
</dbReference>
<keyword evidence="2" id="KW-0560">Oxidoreductase</keyword>
<organism evidence="2 3">
    <name type="scientific">Allostreptomyces psammosilenae</name>
    <dbReference type="NCBI Taxonomy" id="1892865"/>
    <lineage>
        <taxon>Bacteria</taxon>
        <taxon>Bacillati</taxon>
        <taxon>Actinomycetota</taxon>
        <taxon>Actinomycetes</taxon>
        <taxon>Kitasatosporales</taxon>
        <taxon>Streptomycetaceae</taxon>
        <taxon>Allostreptomyces</taxon>
    </lineage>
</organism>
<dbReference type="AlphaFoldDB" id="A0A852ZZL0"/>
<dbReference type="InterPro" id="IPR036291">
    <property type="entry name" value="NAD(P)-bd_dom_sf"/>
</dbReference>
<evidence type="ECO:0000313" key="3">
    <source>
        <dbReference type="Proteomes" id="UP000567795"/>
    </source>
</evidence>
<dbReference type="RefSeq" id="WP_179816571.1">
    <property type="nucleotide sequence ID" value="NZ_JACBZD010000002.1"/>
</dbReference>
<dbReference type="Pfam" id="PF04321">
    <property type="entry name" value="RmlD_sub_bind"/>
    <property type="match status" value="1"/>
</dbReference>
<proteinExistence type="predicted"/>
<comment type="caution">
    <text evidence="2">The sequence shown here is derived from an EMBL/GenBank/DDBJ whole genome shotgun (WGS) entry which is preliminary data.</text>
</comment>
<dbReference type="Gene3D" id="3.40.50.720">
    <property type="entry name" value="NAD(P)-binding Rossmann-like Domain"/>
    <property type="match status" value="1"/>
</dbReference>
<dbReference type="GO" id="GO:0008831">
    <property type="term" value="F:dTDP-4-dehydrorhamnose reductase activity"/>
    <property type="evidence" value="ECO:0007669"/>
    <property type="project" value="UniProtKB-EC"/>
</dbReference>
<name>A0A852ZZL0_9ACTN</name>
<dbReference type="EMBL" id="JACBZD010000002">
    <property type="protein sequence ID" value="NYI07589.1"/>
    <property type="molecule type" value="Genomic_DNA"/>
</dbReference>
<protein>
    <submittedName>
        <fullName evidence="2">dTDP-4-dehydrorhamnose reductase</fullName>
        <ecNumber evidence="2">1.1.1.133</ecNumber>
    </submittedName>
</protein>
<sequence>MRVLLLGASGYVGGGLYRDLSARHDVVGTRAARCVPGLVRLDLRDEWGLRELAGQGFDLVVHAAGLVDLAAAEADPALAQALNVRSVEVLLSAVRGTGTKLLLLSSDNVFDGTREFYVEPDLRAPLNVYGRTKCAAEDVLLEAAGEHLVVRIPLVYGRSPFSDRFMARFAAPTTPAQVDVVCAPVYLPSLAPALERLWDASGVLHYGGAEVVTRFALMSRIRDALRLPTRVIPARAADAPATPRRPARLVLRSLHHGLLGPDLETALADMRRGERH</sequence>
<dbReference type="PANTHER" id="PTHR43242:SF1">
    <property type="entry name" value="NAD(P)-BINDING ROSSMANN-FOLD SUPERFAMILY PROTEIN"/>
    <property type="match status" value="1"/>
</dbReference>
<accession>A0A852ZZL0</accession>
<gene>
    <name evidence="2" type="ORF">FHU37_004618</name>
</gene>
<feature type="domain" description="RmlD-like substrate binding" evidence="1">
    <location>
        <begin position="1"/>
        <end position="252"/>
    </location>
</feature>
<keyword evidence="3" id="KW-1185">Reference proteome</keyword>
<evidence type="ECO:0000313" key="2">
    <source>
        <dbReference type="EMBL" id="NYI07589.1"/>
    </source>
</evidence>
<dbReference type="PANTHER" id="PTHR43242">
    <property type="entry name" value="NAD(P)-BINDING ROSSMANN-FOLD SUPERFAMILY PROTEIN"/>
    <property type="match status" value="1"/>
</dbReference>
<dbReference type="SUPFAM" id="SSF51735">
    <property type="entry name" value="NAD(P)-binding Rossmann-fold domains"/>
    <property type="match status" value="1"/>
</dbReference>
<evidence type="ECO:0000259" key="1">
    <source>
        <dbReference type="Pfam" id="PF04321"/>
    </source>
</evidence>
<dbReference type="EC" id="1.1.1.133" evidence="2"/>
<reference evidence="2 3" key="1">
    <citation type="submission" date="2020-07" db="EMBL/GenBank/DDBJ databases">
        <title>Sequencing the genomes of 1000 actinobacteria strains.</title>
        <authorList>
            <person name="Klenk H.-P."/>
        </authorList>
    </citation>
    <scope>NUCLEOTIDE SEQUENCE [LARGE SCALE GENOMIC DNA]</scope>
    <source>
        <strain evidence="2 3">DSM 42178</strain>
    </source>
</reference>
<dbReference type="Proteomes" id="UP000567795">
    <property type="component" value="Unassembled WGS sequence"/>
</dbReference>